<protein>
    <submittedName>
        <fullName evidence="4">Transcriptional regulator</fullName>
    </submittedName>
</protein>
<comment type="caution">
    <text evidence="4">The sequence shown here is derived from an EMBL/GenBank/DDBJ whole genome shotgun (WGS) entry which is preliminary data.</text>
</comment>
<keyword evidence="5" id="KW-1185">Reference proteome</keyword>
<evidence type="ECO:0000313" key="5">
    <source>
        <dbReference type="Proteomes" id="UP000231962"/>
    </source>
</evidence>
<dbReference type="RefSeq" id="WP_100713786.1">
    <property type="nucleotide sequence ID" value="NZ_NPDY01000007.1"/>
</dbReference>
<evidence type="ECO:0000313" key="3">
    <source>
        <dbReference type="EMBL" id="PJZ69805.1"/>
    </source>
</evidence>
<dbReference type="Proteomes" id="UP000231962">
    <property type="component" value="Unassembled WGS sequence"/>
</dbReference>
<name>A0A2M9ZLL5_9LEPT</name>
<dbReference type="EMBL" id="NPDY01000007">
    <property type="protein sequence ID" value="PJZ69805.1"/>
    <property type="molecule type" value="Genomic_DNA"/>
</dbReference>
<feature type="domain" description="WYL" evidence="1">
    <location>
        <begin position="136"/>
        <end position="201"/>
    </location>
</feature>
<dbReference type="InterPro" id="IPR043839">
    <property type="entry name" value="PafC_HTH"/>
</dbReference>
<dbReference type="InterPro" id="IPR028349">
    <property type="entry name" value="PafC-like"/>
</dbReference>
<dbReference type="AlphaFoldDB" id="A0A2M9ZLL5"/>
<accession>A0A2M9ZLL5</accession>
<evidence type="ECO:0000313" key="6">
    <source>
        <dbReference type="Proteomes" id="UP000231990"/>
    </source>
</evidence>
<dbReference type="PIRSF" id="PIRSF016838">
    <property type="entry name" value="PafC"/>
    <property type="match status" value="1"/>
</dbReference>
<dbReference type="InterPro" id="IPR051534">
    <property type="entry name" value="CBASS_pafABC_assoc_protein"/>
</dbReference>
<dbReference type="PANTHER" id="PTHR34580:SF1">
    <property type="entry name" value="PROTEIN PAFC"/>
    <property type="match status" value="1"/>
</dbReference>
<sequence>MNPSTKKIQTKLALIRLLKENRRMSLEELSKYSGIRNIDLLKKELGKLYMVGTYPYSPDQLVEIDYDGETIGIRLPVRMDDGFSLSVREWATLRALILEELESEGLQKENPVLKQILNKIHTILPVSGLPETKQIHQILSKAILDRKSLQMEYQAQGEKNAISRKVDPWAIFHFQDDYLIGYCHFRKAPRTFRLDAILSLKESDESCVNIPDSEKTAAIHYMKDFLKSPSGDASKAEIFHTGESYFNLHKRFGLERTSESRVFEGTRYFLSKAKIRNEEWFVSVLKGFGPSVIVKSPISLRNRLSETWQTLMEEEAN</sequence>
<feature type="domain" description="PafC HTH" evidence="2">
    <location>
        <begin position="8"/>
        <end position="121"/>
    </location>
</feature>
<dbReference type="InterPro" id="IPR026881">
    <property type="entry name" value="WYL_dom"/>
</dbReference>
<dbReference type="Pfam" id="PF13280">
    <property type="entry name" value="WYL"/>
    <property type="match status" value="1"/>
</dbReference>
<dbReference type="EMBL" id="NPDZ01000006">
    <property type="protein sequence ID" value="PJZ72980.1"/>
    <property type="molecule type" value="Genomic_DNA"/>
</dbReference>
<evidence type="ECO:0000259" key="1">
    <source>
        <dbReference type="Pfam" id="PF13280"/>
    </source>
</evidence>
<dbReference type="Pfam" id="PF19187">
    <property type="entry name" value="HTH_PafC"/>
    <property type="match status" value="1"/>
</dbReference>
<dbReference type="PANTHER" id="PTHR34580">
    <property type="match status" value="1"/>
</dbReference>
<evidence type="ECO:0000313" key="4">
    <source>
        <dbReference type="EMBL" id="PJZ72980.1"/>
    </source>
</evidence>
<proteinExistence type="predicted"/>
<evidence type="ECO:0000259" key="2">
    <source>
        <dbReference type="Pfam" id="PF19187"/>
    </source>
</evidence>
<organism evidence="4 6">
    <name type="scientific">Leptospira perolatii</name>
    <dbReference type="NCBI Taxonomy" id="2023191"/>
    <lineage>
        <taxon>Bacteria</taxon>
        <taxon>Pseudomonadati</taxon>
        <taxon>Spirochaetota</taxon>
        <taxon>Spirochaetia</taxon>
        <taxon>Leptospirales</taxon>
        <taxon>Leptospiraceae</taxon>
        <taxon>Leptospira</taxon>
    </lineage>
</organism>
<dbReference type="PROSITE" id="PS52050">
    <property type="entry name" value="WYL"/>
    <property type="match status" value="1"/>
</dbReference>
<reference evidence="5 6" key="1">
    <citation type="submission" date="2017-07" db="EMBL/GenBank/DDBJ databases">
        <title>Leptospira spp. isolated from tropical soils.</title>
        <authorList>
            <person name="Thibeaux R."/>
            <person name="Iraola G."/>
            <person name="Ferres I."/>
            <person name="Bierque E."/>
            <person name="Girault D."/>
            <person name="Soupe-Gilbert M.-E."/>
            <person name="Picardeau M."/>
            <person name="Goarant C."/>
        </authorList>
    </citation>
    <scope>NUCLEOTIDE SEQUENCE [LARGE SCALE GENOMIC DNA]</scope>
    <source>
        <strain evidence="4 6">FH1-B-B1</strain>
        <strain evidence="3 5">FH1-B-C1</strain>
    </source>
</reference>
<dbReference type="OrthoDB" id="9807255at2"/>
<gene>
    <name evidence="3" type="ORF">CH360_09485</name>
    <name evidence="4" type="ORF">CH373_10750</name>
</gene>
<dbReference type="Proteomes" id="UP000231990">
    <property type="component" value="Unassembled WGS sequence"/>
</dbReference>